<accession>A0AA38GWG2</accession>
<evidence type="ECO:0000256" key="3">
    <source>
        <dbReference type="ARBA" id="ARBA00023163"/>
    </source>
</evidence>
<proteinExistence type="inferred from homology"/>
<keyword evidence="5" id="KW-0472">Membrane</keyword>
<organism evidence="7 8">
    <name type="scientific">Taxus chinensis</name>
    <name type="common">Chinese yew</name>
    <name type="synonym">Taxus wallichiana var. chinensis</name>
    <dbReference type="NCBI Taxonomy" id="29808"/>
    <lineage>
        <taxon>Eukaryota</taxon>
        <taxon>Viridiplantae</taxon>
        <taxon>Streptophyta</taxon>
        <taxon>Embryophyta</taxon>
        <taxon>Tracheophyta</taxon>
        <taxon>Spermatophyta</taxon>
        <taxon>Pinopsida</taxon>
        <taxon>Pinidae</taxon>
        <taxon>Conifers II</taxon>
        <taxon>Cupressales</taxon>
        <taxon>Taxaceae</taxon>
        <taxon>Taxus</taxon>
    </lineage>
</organism>
<keyword evidence="4" id="KW-0539">Nucleus</keyword>
<sequence>MTESPPCAACRLQRKKCSKKCPLAPHFPGHEPDKFAMVHRVFGTGNVIRMLKVSCDVNGTPQLCWGDGYYKGPKNAKEDEKLRMCSHMTITPADQELRKKVLRDLHSMISGADETNQQDEDVTDAKWFYLVSMMQIFLLGFGVSGFSFSRGDHAWLVGAERLQTLNCDRAKQAQQLGIQTLVFIPIQGGVVEFGSTDLIPENWLFLQLIRFKTSHYGWLN</sequence>
<evidence type="ECO:0000256" key="2">
    <source>
        <dbReference type="ARBA" id="ARBA00023015"/>
    </source>
</evidence>
<evidence type="ECO:0000313" key="8">
    <source>
        <dbReference type="Proteomes" id="UP000824469"/>
    </source>
</evidence>
<dbReference type="Proteomes" id="UP000824469">
    <property type="component" value="Unassembled WGS sequence"/>
</dbReference>
<evidence type="ECO:0000256" key="1">
    <source>
        <dbReference type="ARBA" id="ARBA00005474"/>
    </source>
</evidence>
<comment type="similarity">
    <text evidence="1">Belongs to the LOB domain-containing protein family.</text>
</comment>
<dbReference type="Pfam" id="PF03195">
    <property type="entry name" value="LOB"/>
    <property type="match status" value="1"/>
</dbReference>
<feature type="transmembrane region" description="Helical" evidence="5">
    <location>
        <begin position="127"/>
        <end position="148"/>
    </location>
</feature>
<keyword evidence="5" id="KW-1133">Transmembrane helix</keyword>
<evidence type="ECO:0000313" key="7">
    <source>
        <dbReference type="EMBL" id="KAH9330744.1"/>
    </source>
</evidence>
<feature type="domain" description="LOB" evidence="6">
    <location>
        <begin position="5"/>
        <end position="108"/>
    </location>
</feature>
<dbReference type="InterPro" id="IPR025610">
    <property type="entry name" value="MYC/MYB_N"/>
</dbReference>
<dbReference type="GO" id="GO:0003700">
    <property type="term" value="F:DNA-binding transcription factor activity"/>
    <property type="evidence" value="ECO:0007669"/>
    <property type="project" value="InterPro"/>
</dbReference>
<dbReference type="GO" id="GO:0005634">
    <property type="term" value="C:nucleus"/>
    <property type="evidence" value="ECO:0007669"/>
    <property type="project" value="TreeGrafter"/>
</dbReference>
<gene>
    <name evidence="7" type="ORF">KI387_002852</name>
</gene>
<keyword evidence="2" id="KW-0805">Transcription regulation</keyword>
<dbReference type="Pfam" id="PF14215">
    <property type="entry name" value="bHLH-MYC_N"/>
    <property type="match status" value="1"/>
</dbReference>
<dbReference type="AlphaFoldDB" id="A0AA38GWG2"/>
<evidence type="ECO:0000256" key="5">
    <source>
        <dbReference type="SAM" id="Phobius"/>
    </source>
</evidence>
<keyword evidence="3" id="KW-0804">Transcription</keyword>
<evidence type="ECO:0000256" key="4">
    <source>
        <dbReference type="ARBA" id="ARBA00023242"/>
    </source>
</evidence>
<name>A0AA38GWG2_TAXCH</name>
<dbReference type="InterPro" id="IPR045084">
    <property type="entry name" value="AIB/MYC-like"/>
</dbReference>
<dbReference type="GO" id="GO:0000976">
    <property type="term" value="F:transcription cis-regulatory region binding"/>
    <property type="evidence" value="ECO:0007669"/>
    <property type="project" value="TreeGrafter"/>
</dbReference>
<dbReference type="PANTHER" id="PTHR11514:SF43">
    <property type="entry name" value="TRANSCRIPTION FACTOR MYC2"/>
    <property type="match status" value="1"/>
</dbReference>
<dbReference type="EMBL" id="JAHRHJ020000001">
    <property type="protein sequence ID" value="KAH9330744.1"/>
    <property type="molecule type" value="Genomic_DNA"/>
</dbReference>
<keyword evidence="8" id="KW-1185">Reference proteome</keyword>
<reference evidence="7 8" key="1">
    <citation type="journal article" date="2021" name="Nat. Plants">
        <title>The Taxus genome provides insights into paclitaxel biosynthesis.</title>
        <authorList>
            <person name="Xiong X."/>
            <person name="Gou J."/>
            <person name="Liao Q."/>
            <person name="Li Y."/>
            <person name="Zhou Q."/>
            <person name="Bi G."/>
            <person name="Li C."/>
            <person name="Du R."/>
            <person name="Wang X."/>
            <person name="Sun T."/>
            <person name="Guo L."/>
            <person name="Liang H."/>
            <person name="Lu P."/>
            <person name="Wu Y."/>
            <person name="Zhang Z."/>
            <person name="Ro D.K."/>
            <person name="Shang Y."/>
            <person name="Huang S."/>
            <person name="Yan J."/>
        </authorList>
    </citation>
    <scope>NUCLEOTIDE SEQUENCE [LARGE SCALE GENOMIC DNA]</scope>
    <source>
        <strain evidence="7">Ta-2019</strain>
    </source>
</reference>
<protein>
    <recommendedName>
        <fullName evidence="6">LOB domain-containing protein</fullName>
    </recommendedName>
</protein>
<dbReference type="PANTHER" id="PTHR11514">
    <property type="entry name" value="MYC"/>
    <property type="match status" value="1"/>
</dbReference>
<keyword evidence="5" id="KW-0812">Transmembrane</keyword>
<evidence type="ECO:0000259" key="6">
    <source>
        <dbReference type="PROSITE" id="PS50891"/>
    </source>
</evidence>
<dbReference type="InterPro" id="IPR004883">
    <property type="entry name" value="LOB"/>
</dbReference>
<dbReference type="PROSITE" id="PS50891">
    <property type="entry name" value="LOB"/>
    <property type="match status" value="1"/>
</dbReference>
<comment type="caution">
    <text evidence="7">The sequence shown here is derived from an EMBL/GenBank/DDBJ whole genome shotgun (WGS) entry which is preliminary data.</text>
</comment>